<dbReference type="GO" id="GO:0032259">
    <property type="term" value="P:methylation"/>
    <property type="evidence" value="ECO:0007669"/>
    <property type="project" value="UniProtKB-KW"/>
</dbReference>
<evidence type="ECO:0000256" key="1">
    <source>
        <dbReference type="ARBA" id="ARBA00038158"/>
    </source>
</evidence>
<dbReference type="PANTHER" id="PTHR43591:SF102">
    <property type="entry name" value="S-ADENOSYL-L-METHIONINE-DEPENDENT METHYLTRANSFERASE"/>
    <property type="match status" value="1"/>
</dbReference>
<proteinExistence type="inferred from homology"/>
<keyword evidence="3" id="KW-1185">Reference proteome</keyword>
<dbReference type="Proteomes" id="UP001390339">
    <property type="component" value="Unassembled WGS sequence"/>
</dbReference>
<reference evidence="2 3" key="1">
    <citation type="journal article" date="2024" name="IMA Fungus">
        <title>Apiospora arundinis, a panoply of carbohydrate-active enzymes and secondary metabolites.</title>
        <authorList>
            <person name="Sorensen T."/>
            <person name="Petersen C."/>
            <person name="Muurmann A.T."/>
            <person name="Christiansen J.V."/>
            <person name="Brundto M.L."/>
            <person name="Overgaard C.K."/>
            <person name="Boysen A.T."/>
            <person name="Wollenberg R.D."/>
            <person name="Larsen T.O."/>
            <person name="Sorensen J.L."/>
            <person name="Nielsen K.L."/>
            <person name="Sondergaard T.E."/>
        </authorList>
    </citation>
    <scope>NUCLEOTIDE SEQUENCE [LARGE SCALE GENOMIC DNA]</scope>
    <source>
        <strain evidence="2 3">AAU 773</strain>
    </source>
</reference>
<dbReference type="Gene3D" id="3.40.50.150">
    <property type="entry name" value="Vaccinia Virus protein VP39"/>
    <property type="match status" value="1"/>
</dbReference>
<dbReference type="InterPro" id="IPR029063">
    <property type="entry name" value="SAM-dependent_MTases_sf"/>
</dbReference>
<evidence type="ECO:0000313" key="2">
    <source>
        <dbReference type="EMBL" id="KAK8880250.1"/>
    </source>
</evidence>
<sequence length="499" mass="56957">MGPQQARHRSQQQVCVDTYNHHTKPLSAEQDFEFDTSEMVLQQNYHPSNTRPILPYPEPRAMPDSTMPGSTQNSYIPFDFTATSQEWQSPYGSGSCYYPPPPHLLPVDDEYTLSYPVHPLTHPERNNAGIPAVVEPISSINYYRPIAPAPSGPASAHLTHYNRHVANTAPGPHSYHPPPDRAARYPTATEEAVDLRDHEWDHTGKSVFPDEVFFENGRTYQAYRADAYYFPNDPQEQDRLDFQHEVYKIMMGGRLYVAPIRNPRNVLDLGTGTGIWANEIAAEFPDALVTGTDLTLIQPTNRRLPPNVSFIKEDAEEDEWSIPTNFDYIHVREVYMSIKDHMKFLRNIYKHLAPGGWVEVQDIRVAFFSDDGSSEGSALERHCQLVLRGLTVLGRDVGALERYRSMLAEVGFTTASIHELVLPWPCSGWSSEPQHRKAGEWSATNMYQVARSVTYRLLQAAGVSARENRDLAEEIKRELYNKRVRGYWPFHIIYAQKPW</sequence>
<keyword evidence="2" id="KW-0808">Transferase</keyword>
<dbReference type="PANTHER" id="PTHR43591">
    <property type="entry name" value="METHYLTRANSFERASE"/>
    <property type="match status" value="1"/>
</dbReference>
<evidence type="ECO:0000313" key="3">
    <source>
        <dbReference type="Proteomes" id="UP001390339"/>
    </source>
</evidence>
<name>A0ABR2JQK1_9PEZI</name>
<comment type="similarity">
    <text evidence="1">Belongs to the methyltransferase superfamily. LaeA methyltransferase family.</text>
</comment>
<dbReference type="CDD" id="cd02440">
    <property type="entry name" value="AdoMet_MTases"/>
    <property type="match status" value="1"/>
</dbReference>
<dbReference type="GO" id="GO:0008168">
    <property type="term" value="F:methyltransferase activity"/>
    <property type="evidence" value="ECO:0007669"/>
    <property type="project" value="UniProtKB-KW"/>
</dbReference>
<accession>A0ABR2JQK1</accession>
<gene>
    <name evidence="2" type="ORF">PGQ11_001544</name>
</gene>
<comment type="caution">
    <text evidence="2">The sequence shown here is derived from an EMBL/GenBank/DDBJ whole genome shotgun (WGS) entry which is preliminary data.</text>
</comment>
<dbReference type="Pfam" id="PF13489">
    <property type="entry name" value="Methyltransf_23"/>
    <property type="match status" value="1"/>
</dbReference>
<keyword evidence="2" id="KW-0489">Methyltransferase</keyword>
<organism evidence="2 3">
    <name type="scientific">Apiospora arundinis</name>
    <dbReference type="NCBI Taxonomy" id="335852"/>
    <lineage>
        <taxon>Eukaryota</taxon>
        <taxon>Fungi</taxon>
        <taxon>Dikarya</taxon>
        <taxon>Ascomycota</taxon>
        <taxon>Pezizomycotina</taxon>
        <taxon>Sordariomycetes</taxon>
        <taxon>Xylariomycetidae</taxon>
        <taxon>Amphisphaeriales</taxon>
        <taxon>Apiosporaceae</taxon>
        <taxon>Apiospora</taxon>
    </lineage>
</organism>
<dbReference type="EMBL" id="JAPCWZ010000001">
    <property type="protein sequence ID" value="KAK8880250.1"/>
    <property type="molecule type" value="Genomic_DNA"/>
</dbReference>
<dbReference type="SUPFAM" id="SSF53335">
    <property type="entry name" value="S-adenosyl-L-methionine-dependent methyltransferases"/>
    <property type="match status" value="1"/>
</dbReference>
<protein>
    <submittedName>
        <fullName evidence="2">S-adenosyl-L-methionine-dependent methyltransferase</fullName>
    </submittedName>
</protein>